<dbReference type="AlphaFoldDB" id="A0A917W7P4"/>
<sequence>MSEAAREPGNELQARERRAATNEQGQRRNLQRPPLPEPLPAPVTDTHCHLDVADGRTELSPGEAIEFAARVGIDRIVQVGCDVEGSRWAVQAAHRWPSVVASVAIHPNDAARLVADHGRDDLDRALAEIERMAADDQVRGVGETGLDYFRTREPEGQAIQREAFAAHIALAKAYDRTLVIHDRDAHADVLDVLDAEGTPDRTVFHAFSGDAEFARACLDRGAYLSFGGAVTFKNAATLREALAATPLDRIVTETDAPYLTPEPYRGRPNASYLIPHTARLIAEVLGGDLEAVCRALGENASAAFGGAWPTESGPTENGPTESGDGEQ</sequence>
<dbReference type="PANTHER" id="PTHR46124">
    <property type="entry name" value="D-AMINOACYL-TRNA DEACYLASE"/>
    <property type="match status" value="1"/>
</dbReference>
<feature type="binding site" evidence="3">
    <location>
        <position position="255"/>
    </location>
    <ligand>
        <name>a divalent metal cation</name>
        <dbReference type="ChEBI" id="CHEBI:60240"/>
        <label>1</label>
    </ligand>
</feature>
<feature type="binding site" evidence="3">
    <location>
        <position position="49"/>
    </location>
    <ligand>
        <name>a divalent metal cation</name>
        <dbReference type="ChEBI" id="CHEBI:60240"/>
        <label>1</label>
    </ligand>
</feature>
<feature type="binding site" evidence="3">
    <location>
        <position position="47"/>
    </location>
    <ligand>
        <name>a divalent metal cation</name>
        <dbReference type="ChEBI" id="CHEBI:60240"/>
        <label>1</label>
    </ligand>
</feature>
<keyword evidence="1 3" id="KW-0479">Metal-binding</keyword>
<feature type="binding site" evidence="3">
    <location>
        <position position="181"/>
    </location>
    <ligand>
        <name>a divalent metal cation</name>
        <dbReference type="ChEBI" id="CHEBI:60240"/>
        <label>2</label>
    </ligand>
</feature>
<dbReference type="Gene3D" id="3.20.20.140">
    <property type="entry name" value="Metal-dependent hydrolases"/>
    <property type="match status" value="1"/>
</dbReference>
<dbReference type="InterPro" id="IPR032466">
    <property type="entry name" value="Metal_Hydrolase"/>
</dbReference>
<dbReference type="GO" id="GO:0046872">
    <property type="term" value="F:metal ion binding"/>
    <property type="evidence" value="ECO:0007669"/>
    <property type="project" value="UniProtKB-KW"/>
</dbReference>
<feature type="region of interest" description="Disordered" evidence="4">
    <location>
        <begin position="304"/>
        <end position="327"/>
    </location>
</feature>
<dbReference type="FunFam" id="3.20.20.140:FF:000005">
    <property type="entry name" value="TatD family hydrolase"/>
    <property type="match status" value="1"/>
</dbReference>
<evidence type="ECO:0000256" key="2">
    <source>
        <dbReference type="ARBA" id="ARBA00022801"/>
    </source>
</evidence>
<dbReference type="EMBL" id="BMMZ01000015">
    <property type="protein sequence ID" value="GGL80521.1"/>
    <property type="molecule type" value="Genomic_DNA"/>
</dbReference>
<organism evidence="5 6">
    <name type="scientific">Microlunatus endophyticus</name>
    <dbReference type="NCBI Taxonomy" id="1716077"/>
    <lineage>
        <taxon>Bacteria</taxon>
        <taxon>Bacillati</taxon>
        <taxon>Actinomycetota</taxon>
        <taxon>Actinomycetes</taxon>
        <taxon>Propionibacteriales</taxon>
        <taxon>Propionibacteriaceae</taxon>
        <taxon>Microlunatus</taxon>
    </lineage>
</organism>
<proteinExistence type="predicted"/>
<reference evidence="5" key="1">
    <citation type="journal article" date="2014" name="Int. J. Syst. Evol. Microbiol.">
        <title>Complete genome sequence of Corynebacterium casei LMG S-19264T (=DSM 44701T), isolated from a smear-ripened cheese.</title>
        <authorList>
            <consortium name="US DOE Joint Genome Institute (JGI-PGF)"/>
            <person name="Walter F."/>
            <person name="Albersmeier A."/>
            <person name="Kalinowski J."/>
            <person name="Ruckert C."/>
        </authorList>
    </citation>
    <scope>NUCLEOTIDE SEQUENCE</scope>
    <source>
        <strain evidence="5">CGMCC 4.7306</strain>
    </source>
</reference>
<dbReference type="PIRSF" id="PIRSF005902">
    <property type="entry name" value="DNase_TatD"/>
    <property type="match status" value="1"/>
</dbReference>
<dbReference type="PANTHER" id="PTHR46124:SF2">
    <property type="entry name" value="D-AMINOACYL-TRNA DEACYLASE"/>
    <property type="match status" value="1"/>
</dbReference>
<dbReference type="InterPro" id="IPR001130">
    <property type="entry name" value="TatD-like"/>
</dbReference>
<dbReference type="Proteomes" id="UP000613840">
    <property type="component" value="Unassembled WGS sequence"/>
</dbReference>
<dbReference type="SUPFAM" id="SSF51556">
    <property type="entry name" value="Metallo-dependent hydrolases"/>
    <property type="match status" value="1"/>
</dbReference>
<feature type="region of interest" description="Disordered" evidence="4">
    <location>
        <begin position="1"/>
        <end position="46"/>
    </location>
</feature>
<feature type="binding site" evidence="3">
    <location>
        <position position="205"/>
    </location>
    <ligand>
        <name>a divalent metal cation</name>
        <dbReference type="ChEBI" id="CHEBI:60240"/>
        <label>2</label>
    </ligand>
</feature>
<name>A0A917W7P4_9ACTN</name>
<accession>A0A917W7P4</accession>
<keyword evidence="2" id="KW-0378">Hydrolase</keyword>
<evidence type="ECO:0000256" key="1">
    <source>
        <dbReference type="ARBA" id="ARBA00022723"/>
    </source>
</evidence>
<dbReference type="InterPro" id="IPR015991">
    <property type="entry name" value="TatD/YcfH-like"/>
</dbReference>
<comment type="caution">
    <text evidence="5">The sequence shown here is derived from an EMBL/GenBank/DDBJ whole genome shotgun (WGS) entry which is preliminary data.</text>
</comment>
<evidence type="ECO:0000256" key="3">
    <source>
        <dbReference type="PIRSR" id="PIRSR005902-1"/>
    </source>
</evidence>
<protein>
    <submittedName>
        <fullName evidence="5">AraC family transcriptional regulator</fullName>
    </submittedName>
</protein>
<evidence type="ECO:0000313" key="5">
    <source>
        <dbReference type="EMBL" id="GGL80521.1"/>
    </source>
</evidence>
<gene>
    <name evidence="5" type="ORF">GCM10011575_43470</name>
</gene>
<feature type="binding site" evidence="3">
    <location>
        <position position="143"/>
    </location>
    <ligand>
        <name>a divalent metal cation</name>
        <dbReference type="ChEBI" id="CHEBI:60240"/>
        <label>1</label>
    </ligand>
</feature>
<dbReference type="PROSITE" id="PS01091">
    <property type="entry name" value="TATD_3"/>
    <property type="match status" value="1"/>
</dbReference>
<feature type="compositionally biased region" description="Basic and acidic residues" evidence="4">
    <location>
        <begin position="1"/>
        <end position="20"/>
    </location>
</feature>
<dbReference type="CDD" id="cd01310">
    <property type="entry name" value="TatD_DNAse"/>
    <property type="match status" value="1"/>
</dbReference>
<dbReference type="GO" id="GO:0016788">
    <property type="term" value="F:hydrolase activity, acting on ester bonds"/>
    <property type="evidence" value="ECO:0007669"/>
    <property type="project" value="InterPro"/>
</dbReference>
<evidence type="ECO:0000256" key="4">
    <source>
        <dbReference type="SAM" id="MobiDB-lite"/>
    </source>
</evidence>
<dbReference type="GO" id="GO:0005829">
    <property type="term" value="C:cytosol"/>
    <property type="evidence" value="ECO:0007669"/>
    <property type="project" value="TreeGrafter"/>
</dbReference>
<evidence type="ECO:0000313" key="6">
    <source>
        <dbReference type="Proteomes" id="UP000613840"/>
    </source>
</evidence>
<reference evidence="5" key="2">
    <citation type="submission" date="2020-09" db="EMBL/GenBank/DDBJ databases">
        <authorList>
            <person name="Sun Q."/>
            <person name="Zhou Y."/>
        </authorList>
    </citation>
    <scope>NUCLEOTIDE SEQUENCE</scope>
    <source>
        <strain evidence="5">CGMCC 4.7306</strain>
    </source>
</reference>
<dbReference type="NCBIfam" id="TIGR00010">
    <property type="entry name" value="YchF/TatD family DNA exonuclease"/>
    <property type="match status" value="1"/>
</dbReference>
<dbReference type="Pfam" id="PF01026">
    <property type="entry name" value="TatD_DNase"/>
    <property type="match status" value="1"/>
</dbReference>
<dbReference type="GO" id="GO:0004536">
    <property type="term" value="F:DNA nuclease activity"/>
    <property type="evidence" value="ECO:0007669"/>
    <property type="project" value="InterPro"/>
</dbReference>
<dbReference type="InterPro" id="IPR018228">
    <property type="entry name" value="DNase_TatD-rel_CS"/>
</dbReference>
<dbReference type="RefSeq" id="WP_229670493.1">
    <property type="nucleotide sequence ID" value="NZ_BMMZ01000015.1"/>
</dbReference>
<keyword evidence="6" id="KW-1185">Reference proteome</keyword>